<dbReference type="Proteomes" id="UP000229966">
    <property type="component" value="Unassembled WGS sequence"/>
</dbReference>
<dbReference type="EMBL" id="PEUM01000035">
    <property type="protein sequence ID" value="PIV25487.1"/>
    <property type="molecule type" value="Genomic_DNA"/>
</dbReference>
<organism evidence="2 3">
    <name type="scientific">Candidatus Berkelbacteria bacterium CG03_land_8_20_14_0_80_40_36</name>
    <dbReference type="NCBI Taxonomy" id="1974509"/>
    <lineage>
        <taxon>Bacteria</taxon>
        <taxon>Candidatus Berkelbacteria</taxon>
    </lineage>
</organism>
<feature type="transmembrane region" description="Helical" evidence="1">
    <location>
        <begin position="158"/>
        <end position="178"/>
    </location>
</feature>
<feature type="transmembrane region" description="Helical" evidence="1">
    <location>
        <begin position="38"/>
        <end position="59"/>
    </location>
</feature>
<gene>
    <name evidence="2" type="ORF">COS38_01350</name>
</gene>
<feature type="transmembrane region" description="Helical" evidence="1">
    <location>
        <begin position="112"/>
        <end position="137"/>
    </location>
</feature>
<keyword evidence="1" id="KW-0472">Membrane</keyword>
<dbReference type="AlphaFoldDB" id="A0A2M7CIL5"/>
<dbReference type="InterPro" id="IPR043993">
    <property type="entry name" value="T4SS_pilin"/>
</dbReference>
<accession>A0A2M7CIL5</accession>
<evidence type="ECO:0000313" key="2">
    <source>
        <dbReference type="EMBL" id="PIV25487.1"/>
    </source>
</evidence>
<proteinExistence type="predicted"/>
<comment type="caution">
    <text evidence="2">The sequence shown here is derived from an EMBL/GenBank/DDBJ whole genome shotgun (WGS) entry which is preliminary data.</text>
</comment>
<name>A0A2M7CIL5_9BACT</name>
<dbReference type="Pfam" id="PF18895">
    <property type="entry name" value="T4SS_pilin"/>
    <property type="match status" value="2"/>
</dbReference>
<reference evidence="3" key="1">
    <citation type="submission" date="2017-09" db="EMBL/GenBank/DDBJ databases">
        <title>Depth-based differentiation of microbial function through sediment-hosted aquifers and enrichment of novel symbionts in the deep terrestrial subsurface.</title>
        <authorList>
            <person name="Probst A.J."/>
            <person name="Ladd B."/>
            <person name="Jarett J.K."/>
            <person name="Geller-Mcgrath D.E."/>
            <person name="Sieber C.M.K."/>
            <person name="Emerson J.B."/>
            <person name="Anantharaman K."/>
            <person name="Thomas B.C."/>
            <person name="Malmstrom R."/>
            <person name="Stieglmeier M."/>
            <person name="Klingl A."/>
            <person name="Woyke T."/>
            <person name="Ryan C.M."/>
            <person name="Banfield J.F."/>
        </authorList>
    </citation>
    <scope>NUCLEOTIDE SEQUENCE [LARGE SCALE GENOMIC DNA]</scope>
</reference>
<evidence type="ECO:0000256" key="1">
    <source>
        <dbReference type="SAM" id="Phobius"/>
    </source>
</evidence>
<keyword evidence="1" id="KW-0812">Transmembrane</keyword>
<evidence type="ECO:0000313" key="3">
    <source>
        <dbReference type="Proteomes" id="UP000229966"/>
    </source>
</evidence>
<feature type="transmembrane region" description="Helical" evidence="1">
    <location>
        <begin position="71"/>
        <end position="92"/>
    </location>
</feature>
<keyword evidence="1" id="KW-1133">Transmembrane helix</keyword>
<protein>
    <submittedName>
        <fullName evidence="2">Uncharacterized protein</fullName>
    </submittedName>
</protein>
<sequence>MANIQIKTIAEKFAFDNAADSLDINGIIVKLILKATELAYYLFLIGILISGAMYLFAAGDEDKIAKAKKNFVWMITGFMIAVFAFAITNFVAGQLTSLENLTTGNPFSALTAKIFSIVTMVAGAGFLLMLLLGAFRYMVSGGIEENTHKAKMQMVQSGIGLVLVISSYAIGMLIINLITRI</sequence>